<gene>
    <name evidence="4" type="ORF">M6B38_389060</name>
    <name evidence="3" type="ORF">M6B38_391215</name>
</gene>
<keyword evidence="2" id="KW-1133">Transmembrane helix</keyword>
<organism evidence="3 5">
    <name type="scientific">Iris pallida</name>
    <name type="common">Sweet iris</name>
    <dbReference type="NCBI Taxonomy" id="29817"/>
    <lineage>
        <taxon>Eukaryota</taxon>
        <taxon>Viridiplantae</taxon>
        <taxon>Streptophyta</taxon>
        <taxon>Embryophyta</taxon>
        <taxon>Tracheophyta</taxon>
        <taxon>Spermatophyta</taxon>
        <taxon>Magnoliopsida</taxon>
        <taxon>Liliopsida</taxon>
        <taxon>Asparagales</taxon>
        <taxon>Iridaceae</taxon>
        <taxon>Iridoideae</taxon>
        <taxon>Irideae</taxon>
        <taxon>Iris</taxon>
    </lineage>
</organism>
<dbReference type="PANTHER" id="PTHR36742:SF1">
    <property type="entry name" value="MYOSIN-G HEAVY CHAIN-LIKE PROTEIN"/>
    <property type="match status" value="1"/>
</dbReference>
<dbReference type="GO" id="GO:0009507">
    <property type="term" value="C:chloroplast"/>
    <property type="evidence" value="ECO:0007669"/>
    <property type="project" value="TreeGrafter"/>
</dbReference>
<feature type="transmembrane region" description="Helical" evidence="2">
    <location>
        <begin position="153"/>
        <end position="179"/>
    </location>
</feature>
<evidence type="ECO:0000256" key="2">
    <source>
        <dbReference type="SAM" id="Phobius"/>
    </source>
</evidence>
<dbReference type="EMBL" id="JANAVB010024996">
    <property type="protein sequence ID" value="KAJ6821639.1"/>
    <property type="molecule type" value="Genomic_DNA"/>
</dbReference>
<protein>
    <submittedName>
        <fullName evidence="3">Uncharacterized protein</fullName>
    </submittedName>
</protein>
<name>A0AAX6FYV4_IRIPA</name>
<evidence type="ECO:0000313" key="5">
    <source>
        <dbReference type="Proteomes" id="UP001140949"/>
    </source>
</evidence>
<reference evidence="3" key="2">
    <citation type="submission" date="2023-04" db="EMBL/GenBank/DDBJ databases">
        <authorList>
            <person name="Bruccoleri R.E."/>
            <person name="Oakeley E.J."/>
            <person name="Faust A.-M."/>
            <person name="Dessus-Babus S."/>
            <person name="Altorfer M."/>
            <person name="Burckhardt D."/>
            <person name="Oertli M."/>
            <person name="Naumann U."/>
            <person name="Petersen F."/>
            <person name="Wong J."/>
        </authorList>
    </citation>
    <scope>NUCLEOTIDE SEQUENCE</scope>
    <source>
        <strain evidence="3">GSM-AAB239-AS_SAM_17_03QT</strain>
        <tissue evidence="3">Leaf</tissue>
    </source>
</reference>
<dbReference type="EMBL" id="JANAVB010024400">
    <property type="protein sequence ID" value="KAJ6822373.1"/>
    <property type="molecule type" value="Genomic_DNA"/>
</dbReference>
<dbReference type="Proteomes" id="UP001140949">
    <property type="component" value="Unassembled WGS sequence"/>
</dbReference>
<reference evidence="3" key="1">
    <citation type="journal article" date="2023" name="GigaByte">
        <title>Genome assembly of the bearded iris, Iris pallida Lam.</title>
        <authorList>
            <person name="Bruccoleri R.E."/>
            <person name="Oakeley E.J."/>
            <person name="Faust A.M.E."/>
            <person name="Altorfer M."/>
            <person name="Dessus-Babus S."/>
            <person name="Burckhardt D."/>
            <person name="Oertli M."/>
            <person name="Naumann U."/>
            <person name="Petersen F."/>
            <person name="Wong J."/>
        </authorList>
    </citation>
    <scope>NUCLEOTIDE SEQUENCE</scope>
    <source>
        <strain evidence="3">GSM-AAB239-AS_SAM_17_03QT</strain>
    </source>
</reference>
<keyword evidence="5" id="KW-1185">Reference proteome</keyword>
<dbReference type="AlphaFoldDB" id="A0AAX6FYV4"/>
<accession>A0AAX6FYV4</accession>
<evidence type="ECO:0000313" key="4">
    <source>
        <dbReference type="EMBL" id="KAJ6822373.1"/>
    </source>
</evidence>
<evidence type="ECO:0000313" key="3">
    <source>
        <dbReference type="EMBL" id="KAJ6821639.1"/>
    </source>
</evidence>
<comment type="caution">
    <text evidence="3">The sequence shown here is derived from an EMBL/GenBank/DDBJ whole genome shotgun (WGS) entry which is preliminary data.</text>
</comment>
<dbReference type="PANTHER" id="PTHR36742">
    <property type="entry name" value="MYOSIN-G HEAVY CHAIN-LIKE PROTEIN"/>
    <property type="match status" value="1"/>
</dbReference>
<feature type="compositionally biased region" description="Low complexity" evidence="1">
    <location>
        <begin position="79"/>
        <end position="95"/>
    </location>
</feature>
<evidence type="ECO:0000256" key="1">
    <source>
        <dbReference type="SAM" id="MobiDB-lite"/>
    </source>
</evidence>
<feature type="region of interest" description="Disordered" evidence="1">
    <location>
        <begin position="78"/>
        <end position="97"/>
    </location>
</feature>
<sequence length="183" mass="19537">MAWKFPPSSSSLPTTAGLGFQVAERLPATKNHAASLIKLSSTDKHLCHSKTAQSDGVAEEPSLSGSSSRAQLDLLEQLTSSTSPGSGTESTVSPSRPTIREQLSDLVGDRRGEFSLPLGKRLAATQSTLTISQKRNIKRQAYLNEVSGRNDTVFFATIGAFVILPPIVILLVAILTGYVQLFP</sequence>
<keyword evidence="2" id="KW-0812">Transmembrane</keyword>
<proteinExistence type="predicted"/>
<keyword evidence="2" id="KW-0472">Membrane</keyword>